<organism evidence="1">
    <name type="scientific">Anguilla anguilla</name>
    <name type="common">European freshwater eel</name>
    <name type="synonym">Muraena anguilla</name>
    <dbReference type="NCBI Taxonomy" id="7936"/>
    <lineage>
        <taxon>Eukaryota</taxon>
        <taxon>Metazoa</taxon>
        <taxon>Chordata</taxon>
        <taxon>Craniata</taxon>
        <taxon>Vertebrata</taxon>
        <taxon>Euteleostomi</taxon>
        <taxon>Actinopterygii</taxon>
        <taxon>Neopterygii</taxon>
        <taxon>Teleostei</taxon>
        <taxon>Anguilliformes</taxon>
        <taxon>Anguillidae</taxon>
        <taxon>Anguilla</taxon>
    </lineage>
</organism>
<reference evidence="1" key="1">
    <citation type="submission" date="2014-11" db="EMBL/GenBank/DDBJ databases">
        <authorList>
            <person name="Amaro Gonzalez C."/>
        </authorList>
    </citation>
    <scope>NUCLEOTIDE SEQUENCE</scope>
</reference>
<dbReference type="AlphaFoldDB" id="A0A0E9U961"/>
<proteinExistence type="predicted"/>
<dbReference type="EMBL" id="GBXM01046330">
    <property type="protein sequence ID" value="JAH62247.1"/>
    <property type="molecule type" value="Transcribed_RNA"/>
</dbReference>
<accession>A0A0E9U961</accession>
<name>A0A0E9U961_ANGAN</name>
<reference evidence="1" key="2">
    <citation type="journal article" date="2015" name="Fish Shellfish Immunol.">
        <title>Early steps in the European eel (Anguilla anguilla)-Vibrio vulnificus interaction in the gills: Role of the RtxA13 toxin.</title>
        <authorList>
            <person name="Callol A."/>
            <person name="Pajuelo D."/>
            <person name="Ebbesson L."/>
            <person name="Teles M."/>
            <person name="MacKenzie S."/>
            <person name="Amaro C."/>
        </authorList>
    </citation>
    <scope>NUCLEOTIDE SEQUENCE</scope>
</reference>
<protein>
    <submittedName>
        <fullName evidence="1">Uncharacterized protein</fullName>
    </submittedName>
</protein>
<evidence type="ECO:0000313" key="1">
    <source>
        <dbReference type="EMBL" id="JAH62247.1"/>
    </source>
</evidence>
<sequence length="43" mass="4935">MVISPYWTCMDILGTVPRVNKTGNVTKKRHKLSDTNILFVPLF</sequence>